<organism evidence="2 3">
    <name type="scientific">Araneus ventricosus</name>
    <name type="common">Orbweaver spider</name>
    <name type="synonym">Epeira ventricosa</name>
    <dbReference type="NCBI Taxonomy" id="182803"/>
    <lineage>
        <taxon>Eukaryota</taxon>
        <taxon>Metazoa</taxon>
        <taxon>Ecdysozoa</taxon>
        <taxon>Arthropoda</taxon>
        <taxon>Chelicerata</taxon>
        <taxon>Arachnida</taxon>
        <taxon>Araneae</taxon>
        <taxon>Araneomorphae</taxon>
        <taxon>Entelegynae</taxon>
        <taxon>Araneoidea</taxon>
        <taxon>Araneidae</taxon>
        <taxon>Araneus</taxon>
    </lineage>
</organism>
<dbReference type="Proteomes" id="UP000499080">
    <property type="component" value="Unassembled WGS sequence"/>
</dbReference>
<dbReference type="AlphaFoldDB" id="A0A4Y2QL69"/>
<comment type="caution">
    <text evidence="2">The sequence shown here is derived from an EMBL/GenBank/DDBJ whole genome shotgun (WGS) entry which is preliminary data.</text>
</comment>
<proteinExistence type="predicted"/>
<evidence type="ECO:0000256" key="1">
    <source>
        <dbReference type="SAM" id="MobiDB-lite"/>
    </source>
</evidence>
<keyword evidence="3" id="KW-1185">Reference proteome</keyword>
<accession>A0A4Y2QL69</accession>
<feature type="non-terminal residue" evidence="2">
    <location>
        <position position="1"/>
    </location>
</feature>
<gene>
    <name evidence="2" type="ORF">AVEN_274157_1</name>
</gene>
<evidence type="ECO:0000313" key="2">
    <source>
        <dbReference type="EMBL" id="GBN63959.1"/>
    </source>
</evidence>
<sequence length="89" mass="10395">REVFLGHLATVIESAVGEVIPSETQVRRRNNRSAVHRRQLTRRQERKRMYASTQKLYRKNRGRCFNSINNGSVDSEFKVTLGLCTRFRG</sequence>
<feature type="region of interest" description="Disordered" evidence="1">
    <location>
        <begin position="27"/>
        <end position="47"/>
    </location>
</feature>
<protein>
    <submittedName>
        <fullName evidence="2">Uncharacterized protein</fullName>
    </submittedName>
</protein>
<name>A0A4Y2QL69_ARAVE</name>
<evidence type="ECO:0000313" key="3">
    <source>
        <dbReference type="Proteomes" id="UP000499080"/>
    </source>
</evidence>
<reference evidence="2 3" key="1">
    <citation type="journal article" date="2019" name="Sci. Rep.">
        <title>Orb-weaving spider Araneus ventricosus genome elucidates the spidroin gene catalogue.</title>
        <authorList>
            <person name="Kono N."/>
            <person name="Nakamura H."/>
            <person name="Ohtoshi R."/>
            <person name="Moran D.A.P."/>
            <person name="Shinohara A."/>
            <person name="Yoshida Y."/>
            <person name="Fujiwara M."/>
            <person name="Mori M."/>
            <person name="Tomita M."/>
            <person name="Arakawa K."/>
        </authorList>
    </citation>
    <scope>NUCLEOTIDE SEQUENCE [LARGE SCALE GENOMIC DNA]</scope>
</reference>
<dbReference type="EMBL" id="BGPR01139233">
    <property type="protein sequence ID" value="GBN63959.1"/>
    <property type="molecule type" value="Genomic_DNA"/>
</dbReference>
<feature type="compositionally biased region" description="Basic residues" evidence="1">
    <location>
        <begin position="27"/>
        <end position="46"/>
    </location>
</feature>